<feature type="binding site" evidence="7">
    <location>
        <position position="586"/>
    </location>
    <ligand>
        <name>ATP</name>
        <dbReference type="ChEBI" id="CHEBI:30616"/>
    </ligand>
</feature>
<dbReference type="Pfam" id="PF00217">
    <property type="entry name" value="ATP-gua_Ptrans"/>
    <property type="match status" value="4"/>
</dbReference>
<protein>
    <recommendedName>
        <fullName evidence="13">Arginine kinase</fullName>
    </recommendedName>
</protein>
<dbReference type="GO" id="GO:0005615">
    <property type="term" value="C:extracellular space"/>
    <property type="evidence" value="ECO:0007669"/>
    <property type="project" value="TreeGrafter"/>
</dbReference>
<feature type="binding site" evidence="7">
    <location>
        <position position="1259"/>
    </location>
    <ligand>
        <name>ATP</name>
        <dbReference type="ChEBI" id="CHEBI:30616"/>
    </ligand>
</feature>
<evidence type="ECO:0000259" key="9">
    <source>
        <dbReference type="PROSITE" id="PS51509"/>
    </source>
</evidence>
<dbReference type="Pfam" id="PF02807">
    <property type="entry name" value="ATP-gua_PtransN"/>
    <property type="match status" value="4"/>
</dbReference>
<feature type="domain" description="Phosphagen kinase N-terminal" evidence="9">
    <location>
        <begin position="73"/>
        <end position="157"/>
    </location>
</feature>
<evidence type="ECO:0000313" key="11">
    <source>
        <dbReference type="EMBL" id="PVD28766.1"/>
    </source>
</evidence>
<comment type="caution">
    <text evidence="7">Lacks conserved residue(s) required for the propagation of feature annotation.</text>
</comment>
<feature type="domain" description="Phosphagen kinase C-terminal" evidence="10">
    <location>
        <begin position="850"/>
        <end position="1086"/>
    </location>
</feature>
<feature type="binding site" evidence="7">
    <location>
        <begin position="340"/>
        <end position="344"/>
    </location>
    <ligand>
        <name>ATP</name>
        <dbReference type="ChEBI" id="CHEBI:30616"/>
    </ligand>
</feature>
<evidence type="ECO:0000256" key="5">
    <source>
        <dbReference type="ARBA" id="ARBA00022840"/>
    </source>
</evidence>
<dbReference type="InterPro" id="IPR000749">
    <property type="entry name" value="ATP-guanido_PTrfase"/>
</dbReference>
<evidence type="ECO:0000259" key="10">
    <source>
        <dbReference type="PROSITE" id="PS51510"/>
    </source>
</evidence>
<feature type="domain" description="Phosphagen kinase C-terminal" evidence="10">
    <location>
        <begin position="184"/>
        <end position="415"/>
    </location>
</feature>
<dbReference type="SUPFAM" id="SSF55931">
    <property type="entry name" value="Glutamine synthetase/guanido kinase"/>
    <property type="match status" value="4"/>
</dbReference>
<dbReference type="PROSITE" id="PS00112">
    <property type="entry name" value="PHOSPHAGEN_KINASE"/>
    <property type="match status" value="3"/>
</dbReference>
<feature type="binding site" evidence="7">
    <location>
        <begin position="1011"/>
        <end position="1015"/>
    </location>
    <ligand>
        <name>ATP</name>
        <dbReference type="ChEBI" id="CHEBI:30616"/>
    </ligand>
</feature>
<evidence type="ECO:0000256" key="8">
    <source>
        <dbReference type="RuleBase" id="RU000505"/>
    </source>
</evidence>
<feature type="binding site" evidence="7">
    <location>
        <position position="960"/>
    </location>
    <ligand>
        <name>ATP</name>
        <dbReference type="ChEBI" id="CHEBI:30616"/>
    </ligand>
</feature>
<feature type="domain" description="Phosphagen kinase N-terminal" evidence="9">
    <location>
        <begin position="416"/>
        <end position="498"/>
    </location>
</feature>
<feature type="domain" description="Phosphagen kinase N-terminal" evidence="9">
    <location>
        <begin position="1092"/>
        <end position="1174"/>
    </location>
</feature>
<dbReference type="GO" id="GO:0004054">
    <property type="term" value="F:arginine kinase activity"/>
    <property type="evidence" value="ECO:0007669"/>
    <property type="project" value="UniProtKB-ARBA"/>
</dbReference>
<feature type="binding site" evidence="7">
    <location>
        <begin position="187"/>
        <end position="191"/>
    </location>
    <ligand>
        <name>ATP</name>
        <dbReference type="ChEBI" id="CHEBI:30616"/>
    </ligand>
</feature>
<reference evidence="11 12" key="1">
    <citation type="submission" date="2018-04" db="EMBL/GenBank/DDBJ databases">
        <title>The genome of golden apple snail Pomacea canaliculata provides insight into stress tolerance and invasive adaptation.</title>
        <authorList>
            <person name="Liu C."/>
            <person name="Liu B."/>
            <person name="Ren Y."/>
            <person name="Zhang Y."/>
            <person name="Wang H."/>
            <person name="Li S."/>
            <person name="Jiang F."/>
            <person name="Yin L."/>
            <person name="Zhang G."/>
            <person name="Qian W."/>
            <person name="Fan W."/>
        </authorList>
    </citation>
    <scope>NUCLEOTIDE SEQUENCE [LARGE SCALE GENOMIC DNA]</scope>
    <source>
        <strain evidence="11">SZHN2017</strain>
        <tissue evidence="11">Muscle</tissue>
    </source>
</reference>
<dbReference type="GO" id="GO:0004111">
    <property type="term" value="F:creatine kinase activity"/>
    <property type="evidence" value="ECO:0007669"/>
    <property type="project" value="InterPro"/>
</dbReference>
<evidence type="ECO:0000256" key="2">
    <source>
        <dbReference type="ARBA" id="ARBA00022679"/>
    </source>
</evidence>
<feature type="domain" description="Phosphagen kinase N-terminal" evidence="9">
    <location>
        <begin position="737"/>
        <end position="819"/>
    </location>
</feature>
<feature type="binding site" evidence="7">
    <location>
        <begin position="368"/>
        <end position="373"/>
    </location>
    <ligand>
        <name>ATP</name>
        <dbReference type="ChEBI" id="CHEBI:30616"/>
    </ligand>
</feature>
<comment type="caution">
    <text evidence="11">The sequence shown here is derived from an EMBL/GenBank/DDBJ whole genome shotgun (WGS) entry which is preliminary data.</text>
</comment>
<evidence type="ECO:0000256" key="6">
    <source>
        <dbReference type="PROSITE-ProRule" id="PRU00842"/>
    </source>
</evidence>
<dbReference type="InterPro" id="IPR014746">
    <property type="entry name" value="Gln_synth/guanido_kin_cat_dom"/>
</dbReference>
<feature type="binding site" evidence="7">
    <location>
        <begin position="667"/>
        <end position="671"/>
    </location>
    <ligand>
        <name>ATP</name>
        <dbReference type="ChEBI" id="CHEBI:30616"/>
    </ligand>
</feature>
<keyword evidence="2 7" id="KW-0808">Transferase</keyword>
<dbReference type="PANTHER" id="PTHR11547:SF38">
    <property type="entry name" value="ARGININE KINASE 1-RELATED"/>
    <property type="match status" value="1"/>
</dbReference>
<dbReference type="EMBL" id="PZQS01000006">
    <property type="protein sequence ID" value="PVD28766.1"/>
    <property type="molecule type" value="Genomic_DNA"/>
</dbReference>
<dbReference type="CDD" id="cd07932">
    <property type="entry name" value="arginine_kinase_like"/>
    <property type="match status" value="1"/>
</dbReference>
<feature type="binding site" evidence="7">
    <location>
        <begin position="853"/>
        <end position="857"/>
    </location>
    <ligand>
        <name>ATP</name>
        <dbReference type="ChEBI" id="CHEBI:30616"/>
    </ligand>
</feature>
<evidence type="ECO:0000313" key="12">
    <source>
        <dbReference type="Proteomes" id="UP000245119"/>
    </source>
</evidence>
<dbReference type="OrthoDB" id="430219at2759"/>
<gene>
    <name evidence="11" type="ORF">C0Q70_11361</name>
</gene>
<feature type="binding site" evidence="7">
    <location>
        <position position="916"/>
    </location>
    <ligand>
        <name>ATP</name>
        <dbReference type="ChEBI" id="CHEBI:30616"/>
    </ligand>
</feature>
<dbReference type="PROSITE" id="PS51510">
    <property type="entry name" value="PHOSPHAGEN_KINASE_C"/>
    <property type="match status" value="4"/>
</dbReference>
<dbReference type="InterPro" id="IPR036802">
    <property type="entry name" value="ATP-guanido_PTrfase_N_sf"/>
</dbReference>
<dbReference type="GO" id="GO:0046314">
    <property type="term" value="P:phosphocreatine biosynthetic process"/>
    <property type="evidence" value="ECO:0007669"/>
    <property type="project" value="InterPro"/>
</dbReference>
<keyword evidence="12" id="KW-1185">Reference proteome</keyword>
<feature type="binding site" evidence="7">
    <location>
        <position position="250"/>
    </location>
    <ligand>
        <name>ATP</name>
        <dbReference type="ChEBI" id="CHEBI:30616"/>
    </ligand>
</feature>
<dbReference type="InterPro" id="IPR022413">
    <property type="entry name" value="ATP-guanido_PTrfase_N"/>
</dbReference>
<feature type="domain" description="Phosphagen kinase C-terminal" evidence="10">
    <location>
        <begin position="1248"/>
        <end position="1392"/>
    </location>
</feature>
<name>A0A2T7P5U1_POMCA</name>
<keyword evidence="5 7" id="KW-0067">ATP-binding</keyword>
<organism evidence="11 12">
    <name type="scientific">Pomacea canaliculata</name>
    <name type="common">Golden apple snail</name>
    <dbReference type="NCBI Taxonomy" id="400727"/>
    <lineage>
        <taxon>Eukaryota</taxon>
        <taxon>Metazoa</taxon>
        <taxon>Spiralia</taxon>
        <taxon>Lophotrochozoa</taxon>
        <taxon>Mollusca</taxon>
        <taxon>Gastropoda</taxon>
        <taxon>Caenogastropoda</taxon>
        <taxon>Architaenioglossa</taxon>
        <taxon>Ampullarioidea</taxon>
        <taxon>Ampullariidae</taxon>
        <taxon>Pomacea</taxon>
    </lineage>
</organism>
<accession>A0A2T7P5U1</accession>
<feature type="binding site" evidence="7">
    <location>
        <begin position="1039"/>
        <end position="1044"/>
    </location>
    <ligand>
        <name>ATP</name>
        <dbReference type="ChEBI" id="CHEBI:30616"/>
    </ligand>
</feature>
<proteinExistence type="inferred from homology"/>
<feature type="binding site" evidence="7">
    <location>
        <begin position="1317"/>
        <end position="1321"/>
    </location>
    <ligand>
        <name>ATP</name>
        <dbReference type="ChEBI" id="CHEBI:30616"/>
    </ligand>
</feature>
<feature type="binding site" evidence="7">
    <location>
        <begin position="688"/>
        <end position="693"/>
    </location>
    <ligand>
        <name>ATP</name>
        <dbReference type="ChEBI" id="CHEBI:30616"/>
    </ligand>
</feature>
<feature type="binding site" evidence="7">
    <location>
        <begin position="1345"/>
        <end position="1350"/>
    </location>
    <ligand>
        <name>ATP</name>
        <dbReference type="ChEBI" id="CHEBI:30616"/>
    </ligand>
</feature>
<dbReference type="Proteomes" id="UP000245119">
    <property type="component" value="Linkage Group LG6"/>
</dbReference>
<dbReference type="STRING" id="400727.A0A2T7P5U1"/>
<dbReference type="InterPro" id="IPR022415">
    <property type="entry name" value="ATP-guanido_PTrfase_AS"/>
</dbReference>
<feature type="binding site" evidence="7">
    <location>
        <position position="289"/>
    </location>
    <ligand>
        <name>ATP</name>
        <dbReference type="ChEBI" id="CHEBI:30616"/>
    </ligand>
</feature>
<dbReference type="GO" id="GO:0005524">
    <property type="term" value="F:ATP binding"/>
    <property type="evidence" value="ECO:0007669"/>
    <property type="project" value="UniProtKB-UniRule"/>
</dbReference>
<dbReference type="FunFam" id="3.30.590.10:FF:000006">
    <property type="entry name" value="Arginine kinase 1"/>
    <property type="match status" value="2"/>
</dbReference>
<dbReference type="Gene3D" id="1.10.135.10">
    <property type="entry name" value="ATP:guanido phosphotransferase, N-terminal domain"/>
    <property type="match status" value="4"/>
</dbReference>
<evidence type="ECO:0000256" key="3">
    <source>
        <dbReference type="ARBA" id="ARBA00022741"/>
    </source>
</evidence>
<feature type="binding site" evidence="7">
    <location>
        <begin position="528"/>
        <end position="532"/>
    </location>
    <ligand>
        <name>ATP</name>
        <dbReference type="ChEBI" id="CHEBI:30616"/>
    </ligand>
</feature>
<sequence length="1407" mass="158091">MLLATCRVVLDSYHQQLFVNIRPSSAVSANCRCSAPSATAWWLQAVDGRRQQGDNSLPPNHQHYYTLKESVVEMASDSEELFKKVAEIKDSLLKKHLTKDLFDELKDKQTSFGGTLADCIRSGCENLDSWVGILASDPEAYTVFAPVLDAIIKDCHKVEELNHPQSDFGVDKIDFDELDPEGSMIISTRVRVGRNHDSYGFPPVLSREDRIAMEKMTVEALNTLEGDLKGTYYPLTDMSKETEKQLTEDHFLFNDSDSRKLQRLAHRPWDFLLSRQEVLVWVNEEDHLRFISMQMGSNLKEVYVRLVKAIKTLETKLTFAKREGLGYLTFCPTNLGTTLRASVHIKIPKLSQTPDFKTFCDKHNIQARGIHGEHTESVGGVYDISNKQRLGLTEFQAIQEMRRGVEAVIAEEKKFDAEALFKKLSEAKDCKSLLKKHLTKERFEELKNKKTSFGGTLADCIRSGCENLDSGVGIYACDPEGYTVFAPVLDAVIQDYHKVDKLEHPPSDFGVDKIDFGDLDPEGKLIVSTRVRVGRSHDSYGFPPDRMAMEKITLEALNTLEGELKGTYYPLTGMSKETQKQLTEDHFLFNDSDRPWNFPHARQEVLGVAQRGGPPAIISMQMGGNLKEVYVRLVKAIQTLEKRLKFAKRDGLGYLTFCPSNLGTTLRASVHIKIPKLSQTPDFKASVTSIHGEHTESVGGVYDISNKRRLGLTEFEAIQEMRRGVEAVIAEEKKLSGVEELYQKLTEAENCKSLLKKHLTKDVFEKLKDKKTSLGGTLADCIRSGCENLDSGVGLYACDPEAYSVFSPLFDPVIKDYHRIPEKKPIHHPAADFGDLEKVKFEDLDPEGKIIVSTRVRVGRSHDTYAFPPILTKEQREEMEKKSVDALNSLSDELQGTYHPLTGMDRATQDKLTEDHFLFNDSDRFLKAAGGYNDWPTGRGIFFNEAKTFLVWVNEEDHLRVISMQKGGDLGAVYSRLVKAIKTIGEKLTFARDDRLGFLTFCPTNLGTTLRASVHIKIPNLADQPNFKTVCDKYHLQARGIHGEHTESEGGVYDISNKRRLGLTEIQAVTEMYNGVKEIIKLEKELAWRPETLEEMFEHVSKNKSCKSLMKKHLTRDVVDRLKDKTTSHNATLADCIRSGALNLDSSVGIYAADPESYTVFADIFDPVIKDYHKIKASDPIAHPACDFGDLEKLEFSQPGPRWRTDRVYRIRVGRSHQEYAFPPVLTKEAGTTTGPQAVGFFSTRPRLSVWVNEEDHLRVISMQKGGDLGAIYVRLVKQTCPCSTGGQGIGRQTDLCPRRPSRFSDFLPTNLGTTLRASVHIKVPHLAARKDFKSVCEKLKLQARGIHGEHTDSVGGVYDISNKRRLGLTEIQAVTEMYNGIKEIIKLEKELAAGKGAKSSSSCLII</sequence>
<evidence type="ECO:0008006" key="13">
    <source>
        <dbReference type="Google" id="ProtNLM"/>
    </source>
</evidence>
<feature type="domain" description="Phosphagen kinase C-terminal" evidence="10">
    <location>
        <begin position="525"/>
        <end position="735"/>
    </location>
</feature>
<keyword evidence="3 7" id="KW-0547">Nucleotide-binding</keyword>
<dbReference type="SUPFAM" id="SSF48034">
    <property type="entry name" value="Guanido kinase N-terminal domain"/>
    <property type="match status" value="4"/>
</dbReference>
<dbReference type="PROSITE" id="PS51509">
    <property type="entry name" value="PHOSPHAGEN_KINASE_N"/>
    <property type="match status" value="4"/>
</dbReference>
<evidence type="ECO:0000256" key="7">
    <source>
        <dbReference type="PROSITE-ProRule" id="PRU00843"/>
    </source>
</evidence>
<dbReference type="FunFam" id="1.10.135.10:FF:000003">
    <property type="entry name" value="Three-domain arginine kinase"/>
    <property type="match status" value="4"/>
</dbReference>
<comment type="similarity">
    <text evidence="1 6 8">Belongs to the ATP:guanido phosphotransferase family.</text>
</comment>
<keyword evidence="4 7" id="KW-0418">Kinase</keyword>
<evidence type="ECO:0000256" key="4">
    <source>
        <dbReference type="ARBA" id="ARBA00022777"/>
    </source>
</evidence>
<dbReference type="InterPro" id="IPR022414">
    <property type="entry name" value="ATP-guanido_PTrfase_cat"/>
</dbReference>
<dbReference type="Gene3D" id="3.30.590.10">
    <property type="entry name" value="Glutamine synthetase/guanido kinase, catalytic domain"/>
    <property type="match status" value="4"/>
</dbReference>
<dbReference type="PANTHER" id="PTHR11547">
    <property type="entry name" value="ARGININE OR CREATINE KINASE"/>
    <property type="match status" value="1"/>
</dbReference>
<evidence type="ECO:0000256" key="1">
    <source>
        <dbReference type="ARBA" id="ARBA00006798"/>
    </source>
</evidence>